<dbReference type="InterPro" id="IPR018422">
    <property type="entry name" value="Cation/H_exchanger_CPA1"/>
</dbReference>
<dbReference type="InterPro" id="IPR006153">
    <property type="entry name" value="Cation/H_exchanger_TM"/>
</dbReference>
<dbReference type="PANTHER" id="PTHR10110">
    <property type="entry name" value="SODIUM/HYDROGEN EXCHANGER"/>
    <property type="match status" value="1"/>
</dbReference>
<dbReference type="Proteomes" id="UP001500822">
    <property type="component" value="Unassembled WGS sequence"/>
</dbReference>
<comment type="subcellular location">
    <subcellularLocation>
        <location evidence="1">Cell membrane</location>
        <topology evidence="1">Multi-pass membrane protein</topology>
    </subcellularLocation>
</comment>
<feature type="transmembrane region" description="Helical" evidence="10">
    <location>
        <begin position="29"/>
        <end position="45"/>
    </location>
</feature>
<proteinExistence type="predicted"/>
<protein>
    <submittedName>
        <fullName evidence="12">Sodium:proton antiporter</fullName>
    </submittedName>
</protein>
<feature type="transmembrane region" description="Helical" evidence="10">
    <location>
        <begin position="6"/>
        <end position="24"/>
    </location>
</feature>
<evidence type="ECO:0000256" key="10">
    <source>
        <dbReference type="SAM" id="Phobius"/>
    </source>
</evidence>
<dbReference type="PANTHER" id="PTHR10110:SF86">
    <property type="entry name" value="SODIUM_HYDROGEN EXCHANGER 7"/>
    <property type="match status" value="1"/>
</dbReference>
<evidence type="ECO:0000256" key="3">
    <source>
        <dbReference type="ARBA" id="ARBA00022475"/>
    </source>
</evidence>
<feature type="transmembrane region" description="Helical" evidence="10">
    <location>
        <begin position="183"/>
        <end position="201"/>
    </location>
</feature>
<evidence type="ECO:0000256" key="8">
    <source>
        <dbReference type="ARBA" id="ARBA00023136"/>
    </source>
</evidence>
<keyword evidence="4 10" id="KW-0812">Transmembrane</keyword>
<evidence type="ECO:0000313" key="13">
    <source>
        <dbReference type="Proteomes" id="UP001500822"/>
    </source>
</evidence>
<keyword evidence="9" id="KW-0739">Sodium transport</keyword>
<keyword evidence="7" id="KW-0406">Ion transport</keyword>
<name>A0ABP8YWZ9_9ACTN</name>
<dbReference type="EMBL" id="BAABIE010000001">
    <property type="protein sequence ID" value="GAA4739065.1"/>
    <property type="molecule type" value="Genomic_DNA"/>
</dbReference>
<keyword evidence="3" id="KW-1003">Cell membrane</keyword>
<keyword evidence="13" id="KW-1185">Reference proteome</keyword>
<dbReference type="Pfam" id="PF00999">
    <property type="entry name" value="Na_H_Exchanger"/>
    <property type="match status" value="1"/>
</dbReference>
<feature type="transmembrane region" description="Helical" evidence="10">
    <location>
        <begin position="208"/>
        <end position="226"/>
    </location>
</feature>
<evidence type="ECO:0000256" key="1">
    <source>
        <dbReference type="ARBA" id="ARBA00004651"/>
    </source>
</evidence>
<feature type="transmembrane region" description="Helical" evidence="10">
    <location>
        <begin position="303"/>
        <end position="329"/>
    </location>
</feature>
<feature type="transmembrane region" description="Helical" evidence="10">
    <location>
        <begin position="86"/>
        <end position="108"/>
    </location>
</feature>
<evidence type="ECO:0000256" key="5">
    <source>
        <dbReference type="ARBA" id="ARBA00022989"/>
    </source>
</evidence>
<evidence type="ECO:0000256" key="2">
    <source>
        <dbReference type="ARBA" id="ARBA00022448"/>
    </source>
</evidence>
<reference evidence="13" key="1">
    <citation type="journal article" date="2019" name="Int. J. Syst. Evol. Microbiol.">
        <title>The Global Catalogue of Microorganisms (GCM) 10K type strain sequencing project: providing services to taxonomists for standard genome sequencing and annotation.</title>
        <authorList>
            <consortium name="The Broad Institute Genomics Platform"/>
            <consortium name="The Broad Institute Genome Sequencing Center for Infectious Disease"/>
            <person name="Wu L."/>
            <person name="Ma J."/>
        </authorList>
    </citation>
    <scope>NUCLEOTIDE SEQUENCE [LARGE SCALE GENOMIC DNA]</scope>
    <source>
        <strain evidence="13">JCM 18077</strain>
    </source>
</reference>
<keyword evidence="2" id="KW-0813">Transport</keyword>
<feature type="transmembrane region" description="Helical" evidence="10">
    <location>
        <begin position="414"/>
        <end position="436"/>
    </location>
</feature>
<evidence type="ECO:0000256" key="6">
    <source>
        <dbReference type="ARBA" id="ARBA00023053"/>
    </source>
</evidence>
<keyword evidence="5 10" id="KW-1133">Transmembrane helix</keyword>
<feature type="domain" description="Cation/H+ exchanger transmembrane" evidence="11">
    <location>
        <begin position="16"/>
        <end position="441"/>
    </location>
</feature>
<feature type="transmembrane region" description="Helical" evidence="10">
    <location>
        <begin position="272"/>
        <end position="291"/>
    </location>
</feature>
<accession>A0ABP8YWZ9</accession>
<evidence type="ECO:0000313" key="12">
    <source>
        <dbReference type="EMBL" id="GAA4739065.1"/>
    </source>
</evidence>
<gene>
    <name evidence="12" type="ORF">GCM10023217_03520</name>
</gene>
<sequence length="564" mass="60607">MDAVEIAAVAVLCVLAIAAANTLAPRLRVAAPLLLVAVGVGVSFLPRVPEIRVDPELILVGLLPPLLYAAARAMPVMDFKRDFPAIGALSIVLVIVSALLLGLFFDAILPNVDYPLGVALGAILSPTDAVATGTIKRMGAPNRIVTVLSGESLFNDASSLVVLRAAIAATGASISFAGVAVNFLWSLIGAVAVGAAMGWLFSRLRARIPVPAVATAISFTIPYVAYVPAELIGSSGLVAAVAAGLVTGRTAVRHLSAAHRQSDVQNWRMVEVILEGGVFLLMGLELNTLLVEVRESHDTWLHALWPAAVALVLSLLIRWAFVAPLVWWLGRRARRVIASEPALSALREELPTDQIDGDAVGQRLRLHLDRRLADIDYYRAEAMGSREGLVVVWGGLRGAVTLAAAQTLPIDTPYRSLLVLVAFFVAALSLTLQGGLMGPVLSMLKLPDQSADIRAERKRLRGEMLDVAQRTLADPAVIGTDPTLAEQARAIRELENPDVDEDDSEIDALDRRLQTSRELRRVRRHVIDEQRRMLLAFRDRGTYSSGALTDELAKLDAQELSLQS</sequence>
<keyword evidence="8 10" id="KW-0472">Membrane</keyword>
<keyword evidence="6" id="KW-0915">Sodium</keyword>
<comment type="caution">
    <text evidence="12">The sequence shown here is derived from an EMBL/GenBank/DDBJ whole genome shotgun (WGS) entry which is preliminary data.</text>
</comment>
<organism evidence="12 13">
    <name type="scientific">Gordonia alkaliphila</name>
    <dbReference type="NCBI Taxonomy" id="1053547"/>
    <lineage>
        <taxon>Bacteria</taxon>
        <taxon>Bacillati</taxon>
        <taxon>Actinomycetota</taxon>
        <taxon>Actinomycetes</taxon>
        <taxon>Mycobacteriales</taxon>
        <taxon>Gordoniaceae</taxon>
        <taxon>Gordonia</taxon>
    </lineage>
</organism>
<evidence type="ECO:0000256" key="9">
    <source>
        <dbReference type="ARBA" id="ARBA00023201"/>
    </source>
</evidence>
<evidence type="ECO:0000256" key="7">
    <source>
        <dbReference type="ARBA" id="ARBA00023065"/>
    </source>
</evidence>
<evidence type="ECO:0000256" key="4">
    <source>
        <dbReference type="ARBA" id="ARBA00022692"/>
    </source>
</evidence>
<feature type="transmembrane region" description="Helical" evidence="10">
    <location>
        <begin position="232"/>
        <end position="252"/>
    </location>
</feature>
<feature type="transmembrane region" description="Helical" evidence="10">
    <location>
        <begin position="57"/>
        <end position="74"/>
    </location>
</feature>
<dbReference type="Gene3D" id="6.10.140.1330">
    <property type="match status" value="1"/>
</dbReference>
<evidence type="ECO:0000259" key="11">
    <source>
        <dbReference type="Pfam" id="PF00999"/>
    </source>
</evidence>